<proteinExistence type="predicted"/>
<evidence type="ECO:0000256" key="1">
    <source>
        <dbReference type="SAM" id="MobiDB-lite"/>
    </source>
</evidence>
<evidence type="ECO:0000313" key="2">
    <source>
        <dbReference type="EMBL" id="PSK05431.1"/>
    </source>
</evidence>
<sequence>MSQHRGGEEKAQFSSTLTRQHGGLTGRLHFKKGTVEPKPPYGRKFFKEEVFDKRVPFLKFRLGRRCQGLRDLCFFFSPALFVHRYFLNAYLIQKDPPHSQVGFEPYL</sequence>
<protein>
    <submittedName>
        <fullName evidence="2">Uncharacterized protein</fullName>
    </submittedName>
</protein>
<name>A0ABX5FLF5_9BACL</name>
<feature type="compositionally biased region" description="Basic and acidic residues" evidence="1">
    <location>
        <begin position="1"/>
        <end position="11"/>
    </location>
</feature>
<feature type="region of interest" description="Disordered" evidence="1">
    <location>
        <begin position="1"/>
        <end position="37"/>
    </location>
</feature>
<keyword evidence="3" id="KW-1185">Reference proteome</keyword>
<comment type="caution">
    <text evidence="2">The sequence shown here is derived from an EMBL/GenBank/DDBJ whole genome shotgun (WGS) entry which is preliminary data.</text>
</comment>
<dbReference type="EMBL" id="PXZO01000053">
    <property type="protein sequence ID" value="PSK05431.1"/>
    <property type="molecule type" value="Genomic_DNA"/>
</dbReference>
<organism evidence="2 3">
    <name type="scientific">Brevibacillus porteri</name>
    <dbReference type="NCBI Taxonomy" id="2126350"/>
    <lineage>
        <taxon>Bacteria</taxon>
        <taxon>Bacillati</taxon>
        <taxon>Bacillota</taxon>
        <taxon>Bacilli</taxon>
        <taxon>Bacillales</taxon>
        <taxon>Paenibacillaceae</taxon>
        <taxon>Brevibacillus</taxon>
    </lineage>
</organism>
<dbReference type="Proteomes" id="UP000241645">
    <property type="component" value="Unassembled WGS sequence"/>
</dbReference>
<evidence type="ECO:0000313" key="3">
    <source>
        <dbReference type="Proteomes" id="UP000241645"/>
    </source>
</evidence>
<accession>A0ABX5FLF5</accession>
<gene>
    <name evidence="2" type="ORF">C7R92_25025</name>
</gene>
<reference evidence="2 3" key="1">
    <citation type="submission" date="2018-03" db="EMBL/GenBank/DDBJ databases">
        <title>Brevisbacillus phylogenomics.</title>
        <authorList>
            <person name="Dunlap C."/>
        </authorList>
    </citation>
    <scope>NUCLEOTIDE SEQUENCE [LARGE SCALE GENOMIC DNA]</scope>
    <source>
        <strain evidence="2 3">NRRL B-41110</strain>
    </source>
</reference>